<dbReference type="NCBIfam" id="NF006684">
    <property type="entry name" value="PRK09229.1-5"/>
    <property type="match status" value="1"/>
</dbReference>
<keyword evidence="8" id="KW-1185">Reference proteome</keyword>
<dbReference type="InterPro" id="IPR006680">
    <property type="entry name" value="Amidohydro-rel"/>
</dbReference>
<comment type="cofactor">
    <cofactor evidence="1">
        <name>Zn(2+)</name>
        <dbReference type="ChEBI" id="CHEBI:29105"/>
    </cofactor>
</comment>
<reference evidence="7 8" key="1">
    <citation type="submission" date="2020-01" db="EMBL/GenBank/DDBJ databases">
        <title>Draft genome assembly of Ensifer adhaerens T173.</title>
        <authorList>
            <person name="Craig J.E."/>
            <person name="Stinchcombe J.R."/>
        </authorList>
    </citation>
    <scope>NUCLEOTIDE SEQUENCE [LARGE SCALE GENOMIC DNA]</scope>
    <source>
        <strain evidence="7 8">T173</strain>
    </source>
</reference>
<dbReference type="GO" id="GO:0019239">
    <property type="term" value="F:deaminase activity"/>
    <property type="evidence" value="ECO:0007669"/>
    <property type="project" value="TreeGrafter"/>
</dbReference>
<accession>A0AAW4FMM8</accession>
<dbReference type="GO" id="GO:0046872">
    <property type="term" value="F:metal ion binding"/>
    <property type="evidence" value="ECO:0007669"/>
    <property type="project" value="UniProtKB-KW"/>
</dbReference>
<evidence type="ECO:0000256" key="4">
    <source>
        <dbReference type="ARBA" id="ARBA00022833"/>
    </source>
</evidence>
<gene>
    <name evidence="7" type="primary">hutF</name>
    <name evidence="7" type="ORF">GFB56_17850</name>
</gene>
<dbReference type="InterPro" id="IPR011059">
    <property type="entry name" value="Metal-dep_hydrolase_composite"/>
</dbReference>
<dbReference type="InterPro" id="IPR032466">
    <property type="entry name" value="Metal_Hydrolase"/>
</dbReference>
<evidence type="ECO:0000256" key="2">
    <source>
        <dbReference type="ARBA" id="ARBA00022723"/>
    </source>
</evidence>
<dbReference type="PANTHER" id="PTHR11271">
    <property type="entry name" value="GUANINE DEAMINASE"/>
    <property type="match status" value="1"/>
</dbReference>
<evidence type="ECO:0000313" key="7">
    <source>
        <dbReference type="EMBL" id="MBM3092661.1"/>
    </source>
</evidence>
<evidence type="ECO:0000256" key="3">
    <source>
        <dbReference type="ARBA" id="ARBA00022801"/>
    </source>
</evidence>
<proteinExistence type="predicted"/>
<comment type="caution">
    <text evidence="7">The sequence shown here is derived from an EMBL/GenBank/DDBJ whole genome shotgun (WGS) entry which is preliminary data.</text>
</comment>
<dbReference type="SUPFAM" id="SSF51338">
    <property type="entry name" value="Composite domain of metallo-dependent hydrolases"/>
    <property type="match status" value="1"/>
</dbReference>
<dbReference type="GO" id="GO:0005829">
    <property type="term" value="C:cytosol"/>
    <property type="evidence" value="ECO:0007669"/>
    <property type="project" value="TreeGrafter"/>
</dbReference>
<dbReference type="GO" id="GO:0050416">
    <property type="term" value="F:formimidoylglutamate deiminase activity"/>
    <property type="evidence" value="ECO:0007669"/>
    <property type="project" value="UniProtKB-EC"/>
</dbReference>
<dbReference type="InterPro" id="IPR051607">
    <property type="entry name" value="Metallo-dep_hydrolases"/>
</dbReference>
<dbReference type="InterPro" id="IPR010252">
    <property type="entry name" value="HutF"/>
</dbReference>
<dbReference type="SUPFAM" id="SSF51556">
    <property type="entry name" value="Metallo-dependent hydrolases"/>
    <property type="match status" value="1"/>
</dbReference>
<evidence type="ECO:0000259" key="5">
    <source>
        <dbReference type="Pfam" id="PF01979"/>
    </source>
</evidence>
<dbReference type="Pfam" id="PF22429">
    <property type="entry name" value="HutF_N"/>
    <property type="match status" value="1"/>
</dbReference>
<dbReference type="PANTHER" id="PTHR11271:SF48">
    <property type="entry name" value="AMIDOHYDROLASE-RELATED DOMAIN-CONTAINING PROTEIN"/>
    <property type="match status" value="1"/>
</dbReference>
<protein>
    <submittedName>
        <fullName evidence="7">Formimidoylglutamate deiminase</fullName>
        <ecNumber evidence="7">3.5.3.13</ecNumber>
    </submittedName>
</protein>
<dbReference type="RefSeq" id="WP_203528349.1">
    <property type="nucleotide sequence ID" value="NZ_CP083370.1"/>
</dbReference>
<evidence type="ECO:0000256" key="1">
    <source>
        <dbReference type="ARBA" id="ARBA00001947"/>
    </source>
</evidence>
<dbReference type="NCBIfam" id="TIGR02022">
    <property type="entry name" value="hutF"/>
    <property type="match status" value="1"/>
</dbReference>
<name>A0AAW4FMM8_9HYPH</name>
<evidence type="ECO:0000313" key="8">
    <source>
        <dbReference type="Proteomes" id="UP000744980"/>
    </source>
</evidence>
<dbReference type="EMBL" id="WXFA01000010">
    <property type="protein sequence ID" value="MBM3092661.1"/>
    <property type="molecule type" value="Genomic_DNA"/>
</dbReference>
<feature type="domain" description="Formimidoylglutamate deiminase N-terminal" evidence="6">
    <location>
        <begin position="10"/>
        <end position="49"/>
    </location>
</feature>
<dbReference type="Pfam" id="PF01979">
    <property type="entry name" value="Amidohydro_1"/>
    <property type="match status" value="1"/>
</dbReference>
<keyword evidence="4" id="KW-0862">Zinc</keyword>
<keyword evidence="3 7" id="KW-0378">Hydrolase</keyword>
<dbReference type="AlphaFoldDB" id="A0AAW4FMM8"/>
<dbReference type="Proteomes" id="UP000744980">
    <property type="component" value="Unassembled WGS sequence"/>
</dbReference>
<dbReference type="NCBIfam" id="NF006682">
    <property type="entry name" value="PRK09229.1-3"/>
    <property type="match status" value="1"/>
</dbReference>
<feature type="domain" description="Amidohydrolase-related" evidence="5">
    <location>
        <begin position="54"/>
        <end position="433"/>
    </location>
</feature>
<dbReference type="NCBIfam" id="NF006681">
    <property type="entry name" value="PRK09229.1-2"/>
    <property type="match status" value="1"/>
</dbReference>
<dbReference type="Gene3D" id="3.20.20.140">
    <property type="entry name" value="Metal-dependent hydrolases"/>
    <property type="match status" value="1"/>
</dbReference>
<dbReference type="InterPro" id="IPR055156">
    <property type="entry name" value="HutF-like_N"/>
</dbReference>
<dbReference type="Gene3D" id="2.30.40.10">
    <property type="entry name" value="Urease, subunit C, domain 1"/>
    <property type="match status" value="1"/>
</dbReference>
<organism evidence="7 8">
    <name type="scientific">Ensifer canadensis</name>
    <dbReference type="NCBI Taxonomy" id="555315"/>
    <lineage>
        <taxon>Bacteria</taxon>
        <taxon>Pseudomonadati</taxon>
        <taxon>Pseudomonadota</taxon>
        <taxon>Alphaproteobacteria</taxon>
        <taxon>Hyphomicrobiales</taxon>
        <taxon>Rhizobiaceae</taxon>
        <taxon>Sinorhizobium/Ensifer group</taxon>
        <taxon>Ensifer</taxon>
    </lineage>
</organism>
<keyword evidence="2" id="KW-0479">Metal-binding</keyword>
<sequence length="458" mass="49646">MATFPVNRLFADHVLLPTGWAQNVAIALDASGGIASIETDQTIADGDERVAGPLIPAVANLHSHAFQRAMAGLAEVAGSGNDSFWTWREEMYRTVGLVNPDDVEAIAAKLYMEILKGGFGHVAEFHYLHHTADGTPYSDPAEMSLRILAAAQSTGIGLTHLPVFYAHANFGGVAPNVGQRPFLHDPDRFLALLERLAPICRDNGQTLGYAIHSLRAATPEEMRTILERAPVNEPIHIHVAEQTKEVEDSLAWSGRRPVQWLLDEMPVDERWCLIHATHLTDEERQRLARSGAVAGLCPATEANLGDGIFPAVDYIAEGGRLGIGTDSHVATSVAEELRLLEYGQRLRDRRRNRLAAGPGASVGHTIFDAALKGGAQAVGHKAAGIAVGARADFVVLGGSNPYIAAASGNQILDRWLFALGCETVRDVMVAGQWKIRNGRHDREEDIDRAFARVLMKLK</sequence>
<evidence type="ECO:0000259" key="6">
    <source>
        <dbReference type="Pfam" id="PF22429"/>
    </source>
</evidence>
<dbReference type="EC" id="3.5.3.13" evidence="7"/>